<dbReference type="EMBL" id="MK814632">
    <property type="protein sequence ID" value="QCI05531.1"/>
    <property type="molecule type" value="Genomic_DNA"/>
</dbReference>
<dbReference type="NCBIfam" id="TIGR00029">
    <property type="entry name" value="S20"/>
    <property type="match status" value="1"/>
</dbReference>
<protein>
    <submittedName>
        <fullName evidence="6">Ribosomal protein S20</fullName>
    </submittedName>
</protein>
<dbReference type="GO" id="GO:0070181">
    <property type="term" value="F:small ribosomal subunit rRNA binding"/>
    <property type="evidence" value="ECO:0007669"/>
    <property type="project" value="TreeGrafter"/>
</dbReference>
<keyword evidence="4 6" id="KW-0689">Ribosomal protein</keyword>
<dbReference type="Pfam" id="PF01649">
    <property type="entry name" value="Ribosomal_S20p"/>
    <property type="match status" value="1"/>
</dbReference>
<dbReference type="PANTHER" id="PTHR33398:SF1">
    <property type="entry name" value="SMALL RIBOSOMAL SUBUNIT PROTEIN BS20C"/>
    <property type="match status" value="1"/>
</dbReference>
<reference evidence="6" key="1">
    <citation type="journal article" date="2019" name="Mol. Phylogenet. Evol.">
        <title>Morphological evolution and classification of the red algal order Ceramiales inferred using plastid phylogenomics.</title>
        <authorList>
            <person name="Diaz-Tapia P."/>
            <person name="Pasella M.M."/>
            <person name="Verbruggen H."/>
            <person name="Maggs C.A."/>
        </authorList>
    </citation>
    <scope>NUCLEOTIDE SEQUENCE</scope>
    <source>
        <strain evidence="6">PD2952</strain>
    </source>
</reference>
<sequence>MSKNLSVIKRSNTSLRNRQRNRIYKSIIKTFTKKYLSHFRRENLNVLDINDAKASLSLVYQKIDKAVKRGVFHKNKGARHKSKLAKLIKIYSS</sequence>
<dbReference type="HAMAP" id="MF_00500">
    <property type="entry name" value="Ribosomal_bS20"/>
    <property type="match status" value="1"/>
</dbReference>
<evidence type="ECO:0000256" key="3">
    <source>
        <dbReference type="ARBA" id="ARBA00022884"/>
    </source>
</evidence>
<evidence type="ECO:0000256" key="2">
    <source>
        <dbReference type="ARBA" id="ARBA00022730"/>
    </source>
</evidence>
<keyword evidence="5" id="KW-0687">Ribonucleoprotein</keyword>
<dbReference type="InterPro" id="IPR002583">
    <property type="entry name" value="Ribosomal_bS20"/>
</dbReference>
<geneLocation type="plastid" evidence="6"/>
<accession>A0A4D6WS07</accession>
<keyword evidence="2" id="KW-0699">rRNA-binding</keyword>
<dbReference type="Gene3D" id="1.20.58.110">
    <property type="entry name" value="Ribosomal protein S20"/>
    <property type="match status" value="1"/>
</dbReference>
<name>A0A4D6WS07_9FLOR</name>
<dbReference type="InterPro" id="IPR036510">
    <property type="entry name" value="Ribosomal_bS20_sf"/>
</dbReference>
<comment type="similarity">
    <text evidence="1">Belongs to the bacterial ribosomal protein bS20 family.</text>
</comment>
<dbReference type="AlphaFoldDB" id="A0A4D6WS07"/>
<evidence type="ECO:0000256" key="1">
    <source>
        <dbReference type="ARBA" id="ARBA00007634"/>
    </source>
</evidence>
<proteinExistence type="inferred from homology"/>
<evidence type="ECO:0000256" key="4">
    <source>
        <dbReference type="ARBA" id="ARBA00022980"/>
    </source>
</evidence>
<reference evidence="6" key="2">
    <citation type="submission" date="2019-04" db="EMBL/GenBank/DDBJ databases">
        <authorList>
            <person name="Pasella M."/>
        </authorList>
    </citation>
    <scope>NUCLEOTIDE SEQUENCE</scope>
    <source>
        <strain evidence="6">PD2952</strain>
    </source>
</reference>
<dbReference type="PANTHER" id="PTHR33398">
    <property type="entry name" value="30S RIBOSOMAL PROTEIN S20"/>
    <property type="match status" value="1"/>
</dbReference>
<evidence type="ECO:0000256" key="5">
    <source>
        <dbReference type="ARBA" id="ARBA00023274"/>
    </source>
</evidence>
<organism evidence="6">
    <name type="scientific">Crouania attenuata</name>
    <dbReference type="NCBI Taxonomy" id="42002"/>
    <lineage>
        <taxon>Eukaryota</taxon>
        <taxon>Rhodophyta</taxon>
        <taxon>Florideophyceae</taxon>
        <taxon>Rhodymeniophycidae</taxon>
        <taxon>Ceramiales</taxon>
        <taxon>Callithamniaceae</taxon>
        <taxon>Crouania</taxon>
    </lineage>
</organism>
<keyword evidence="3" id="KW-0694">RNA-binding</keyword>
<gene>
    <name evidence="6" type="primary">rps20</name>
</gene>
<dbReference type="SUPFAM" id="SSF46992">
    <property type="entry name" value="Ribosomal protein S20"/>
    <property type="match status" value="1"/>
</dbReference>
<dbReference type="GO" id="GO:0003735">
    <property type="term" value="F:structural constituent of ribosome"/>
    <property type="evidence" value="ECO:0007669"/>
    <property type="project" value="InterPro"/>
</dbReference>
<dbReference type="GO" id="GO:0015935">
    <property type="term" value="C:small ribosomal subunit"/>
    <property type="evidence" value="ECO:0007669"/>
    <property type="project" value="TreeGrafter"/>
</dbReference>
<dbReference type="GO" id="GO:0006412">
    <property type="term" value="P:translation"/>
    <property type="evidence" value="ECO:0007669"/>
    <property type="project" value="InterPro"/>
</dbReference>
<keyword evidence="6" id="KW-0934">Plastid</keyword>
<evidence type="ECO:0000313" key="6">
    <source>
        <dbReference type="EMBL" id="QCI05531.1"/>
    </source>
</evidence>